<organism evidence="2 3">
    <name type="scientific">Stieleria neptunia</name>
    <dbReference type="NCBI Taxonomy" id="2527979"/>
    <lineage>
        <taxon>Bacteria</taxon>
        <taxon>Pseudomonadati</taxon>
        <taxon>Planctomycetota</taxon>
        <taxon>Planctomycetia</taxon>
        <taxon>Pirellulales</taxon>
        <taxon>Pirellulaceae</taxon>
        <taxon>Stieleria</taxon>
    </lineage>
</organism>
<dbReference type="EMBL" id="CP037423">
    <property type="protein sequence ID" value="QDV44741.1"/>
    <property type="molecule type" value="Genomic_DNA"/>
</dbReference>
<feature type="chain" id="PRO_5021812822" evidence="1">
    <location>
        <begin position="19"/>
        <end position="185"/>
    </location>
</feature>
<name>A0A518HV51_9BACT</name>
<reference evidence="2 3" key="1">
    <citation type="submission" date="2019-03" db="EMBL/GenBank/DDBJ databases">
        <title>Deep-cultivation of Planctomycetes and their phenomic and genomic characterization uncovers novel biology.</title>
        <authorList>
            <person name="Wiegand S."/>
            <person name="Jogler M."/>
            <person name="Boedeker C."/>
            <person name="Pinto D."/>
            <person name="Vollmers J."/>
            <person name="Rivas-Marin E."/>
            <person name="Kohn T."/>
            <person name="Peeters S.H."/>
            <person name="Heuer A."/>
            <person name="Rast P."/>
            <person name="Oberbeckmann S."/>
            <person name="Bunk B."/>
            <person name="Jeske O."/>
            <person name="Meyerdierks A."/>
            <person name="Storesund J.E."/>
            <person name="Kallscheuer N."/>
            <person name="Luecker S."/>
            <person name="Lage O.M."/>
            <person name="Pohl T."/>
            <person name="Merkel B.J."/>
            <person name="Hornburger P."/>
            <person name="Mueller R.-W."/>
            <person name="Bruemmer F."/>
            <person name="Labrenz M."/>
            <person name="Spormann A.M."/>
            <person name="Op den Camp H."/>
            <person name="Overmann J."/>
            <person name="Amann R."/>
            <person name="Jetten M.S.M."/>
            <person name="Mascher T."/>
            <person name="Medema M.H."/>
            <person name="Devos D.P."/>
            <person name="Kaster A.-K."/>
            <person name="Ovreas L."/>
            <person name="Rohde M."/>
            <person name="Galperin M.Y."/>
            <person name="Jogler C."/>
        </authorList>
    </citation>
    <scope>NUCLEOTIDE SEQUENCE [LARGE SCALE GENOMIC DNA]</scope>
    <source>
        <strain evidence="2 3">Enr13</strain>
    </source>
</reference>
<evidence type="ECO:0000313" key="3">
    <source>
        <dbReference type="Proteomes" id="UP000319004"/>
    </source>
</evidence>
<proteinExistence type="predicted"/>
<dbReference type="RefSeq" id="WP_145389026.1">
    <property type="nucleotide sequence ID" value="NZ_CP037423.1"/>
</dbReference>
<feature type="signal peptide" evidence="1">
    <location>
        <begin position="1"/>
        <end position="18"/>
    </location>
</feature>
<dbReference type="PROSITE" id="PS51257">
    <property type="entry name" value="PROKAR_LIPOPROTEIN"/>
    <property type="match status" value="1"/>
</dbReference>
<keyword evidence="1" id="KW-0732">Signal</keyword>
<dbReference type="KEGG" id="snep:Enr13x_46110"/>
<evidence type="ECO:0000256" key="1">
    <source>
        <dbReference type="SAM" id="SignalP"/>
    </source>
</evidence>
<gene>
    <name evidence="2" type="ORF">Enr13x_46110</name>
</gene>
<accession>A0A518HV51</accession>
<dbReference type="Proteomes" id="UP000319004">
    <property type="component" value="Chromosome"/>
</dbReference>
<evidence type="ECO:0000313" key="2">
    <source>
        <dbReference type="EMBL" id="QDV44741.1"/>
    </source>
</evidence>
<dbReference type="AlphaFoldDB" id="A0A518HV51"/>
<dbReference type="OrthoDB" id="9854741at2"/>
<protein>
    <submittedName>
        <fullName evidence="2">Uncharacterized protein</fullName>
    </submittedName>
</protein>
<sequence length="185" mass="19788" precursor="true">MIRIACLMVMVLVSCLHARETVANNWLIPIKGTVDYIHGAPEPIGVCTSPVPGVELAVTGQYHVNVNGINLGGDGAAVTCVFDQPLFGIYAKYDGSFQWQSEDGEILTGKYIGFDTNPTVLIEPSLPFVLFETIIFITFTDSDGNFAGLATARGYDIPFGNPATSPPDPAGVFASFRGFLINTAH</sequence>
<keyword evidence="3" id="KW-1185">Reference proteome</keyword>